<dbReference type="Proteomes" id="UP000070401">
    <property type="component" value="Unassembled WGS sequence"/>
</dbReference>
<gene>
    <name evidence="1" type="ORF">HMPREF3221_01707</name>
</gene>
<evidence type="ECO:0000313" key="2">
    <source>
        <dbReference type="Proteomes" id="UP000070401"/>
    </source>
</evidence>
<dbReference type="AlphaFoldDB" id="A0A133NQT6"/>
<comment type="caution">
    <text evidence="1">The sequence shown here is derived from an EMBL/GenBank/DDBJ whole genome shotgun (WGS) entry which is preliminary data.</text>
</comment>
<sequence>MLEIKKIEIIKDKFNIFGHKISRPLAFKEIYGINQLGAIDRDGSYSSWDFTGTINEVNEYEKRWCSRGTNGFDFIGVEVLKGFQGQSNYYGWM</sequence>
<proteinExistence type="predicted"/>
<protein>
    <submittedName>
        <fullName evidence="1">Uncharacterized protein</fullName>
    </submittedName>
</protein>
<dbReference type="PATRIC" id="fig|851.8.peg.1719"/>
<evidence type="ECO:0000313" key="1">
    <source>
        <dbReference type="EMBL" id="KXA18656.1"/>
    </source>
</evidence>
<accession>A0A133NQT6</accession>
<dbReference type="RefSeq" id="WP_060798669.1">
    <property type="nucleotide sequence ID" value="NZ_KQ956738.1"/>
</dbReference>
<dbReference type="EMBL" id="LRPY01000169">
    <property type="protein sequence ID" value="KXA18656.1"/>
    <property type="molecule type" value="Genomic_DNA"/>
</dbReference>
<keyword evidence="2" id="KW-1185">Reference proteome</keyword>
<reference evidence="2" key="1">
    <citation type="submission" date="2016-01" db="EMBL/GenBank/DDBJ databases">
        <authorList>
            <person name="Mitreva M."/>
            <person name="Pepin K.H."/>
            <person name="Mihindukulasuriya K.A."/>
            <person name="Fulton R."/>
            <person name="Fronick C."/>
            <person name="O'Laughlin M."/>
            <person name="Miner T."/>
            <person name="Herter B."/>
            <person name="Rosa B.A."/>
            <person name="Cordes M."/>
            <person name="Tomlinson C."/>
            <person name="Wollam A."/>
            <person name="Palsikar V.B."/>
            <person name="Mardis E.R."/>
            <person name="Wilson R.K."/>
        </authorList>
    </citation>
    <scope>NUCLEOTIDE SEQUENCE [LARGE SCALE GENOMIC DNA]</scope>
    <source>
        <strain evidence="2">MJR7757B</strain>
    </source>
</reference>
<organism evidence="1 2">
    <name type="scientific">Fusobacterium nucleatum</name>
    <dbReference type="NCBI Taxonomy" id="851"/>
    <lineage>
        <taxon>Bacteria</taxon>
        <taxon>Fusobacteriati</taxon>
        <taxon>Fusobacteriota</taxon>
        <taxon>Fusobacteriia</taxon>
        <taxon>Fusobacteriales</taxon>
        <taxon>Fusobacteriaceae</taxon>
        <taxon>Fusobacterium</taxon>
    </lineage>
</organism>
<name>A0A133NQT6_FUSNU</name>